<reference evidence="3 4" key="1">
    <citation type="submission" date="2023-12" db="EMBL/GenBank/DDBJ databases">
        <title>Genomic sequences of Capnocytophaga and Parvimonas strains.</title>
        <authorList>
            <person name="Watt R.M."/>
            <person name="Wang M."/>
            <person name="Yang T."/>
            <person name="Tong W.M."/>
        </authorList>
    </citation>
    <scope>NUCLEOTIDE SEQUENCE [LARGE SCALE GENOMIC DNA]</scope>
    <source>
        <strain evidence="3 4">CCUG 13096</strain>
    </source>
</reference>
<dbReference type="Gene3D" id="3.30.1390.10">
    <property type="match status" value="1"/>
</dbReference>
<gene>
    <name evidence="3" type="ORF">VJJ08_11885</name>
</gene>
<keyword evidence="2" id="KW-0472">Membrane</keyword>
<name>A0ABU5ZBA1_9FLAO</name>
<dbReference type="GO" id="GO:0005840">
    <property type="term" value="C:ribosome"/>
    <property type="evidence" value="ECO:0007669"/>
    <property type="project" value="UniProtKB-KW"/>
</dbReference>
<dbReference type="EMBL" id="JAYKBW010000014">
    <property type="protein sequence ID" value="MEB3075988.1"/>
    <property type="molecule type" value="Genomic_DNA"/>
</dbReference>
<dbReference type="InterPro" id="IPR014719">
    <property type="entry name" value="Ribosomal_bL12_C/ClpS-like"/>
</dbReference>
<sequence length="196" mass="22313">MTQTDIDQILSLVHEGNKLAAVKLLMDTAHIGLKEAKDIIDDVFLGKETDINERVKRVSYSDTAERFTAESGPNGENPHFFYHKGSIKEEVTPAHPMWERIKTVFAPIEGLPADIARMRENYAKAIEEMEAKAGYTPKKSTQTTKKGQTPYRKEQTTSDKENTLFIKKGSSDFFKWFFYIFIAAIIAYIIYLAVSH</sequence>
<proteinExistence type="predicted"/>
<dbReference type="Proteomes" id="UP001311730">
    <property type="component" value="Unassembled WGS sequence"/>
</dbReference>
<evidence type="ECO:0000313" key="4">
    <source>
        <dbReference type="Proteomes" id="UP001311730"/>
    </source>
</evidence>
<feature type="compositionally biased region" description="Low complexity" evidence="1">
    <location>
        <begin position="136"/>
        <end position="150"/>
    </location>
</feature>
<keyword evidence="2" id="KW-0812">Transmembrane</keyword>
<keyword evidence="3" id="KW-0687">Ribonucleoprotein</keyword>
<dbReference type="RefSeq" id="WP_323984077.1">
    <property type="nucleotide sequence ID" value="NZ_JAYKBW010000014.1"/>
</dbReference>
<keyword evidence="3" id="KW-0689">Ribosomal protein</keyword>
<feature type="transmembrane region" description="Helical" evidence="2">
    <location>
        <begin position="176"/>
        <end position="194"/>
    </location>
</feature>
<feature type="region of interest" description="Disordered" evidence="1">
    <location>
        <begin position="133"/>
        <end position="156"/>
    </location>
</feature>
<accession>A0ABU5ZBA1</accession>
<evidence type="ECO:0000256" key="1">
    <source>
        <dbReference type="SAM" id="MobiDB-lite"/>
    </source>
</evidence>
<evidence type="ECO:0000256" key="2">
    <source>
        <dbReference type="SAM" id="Phobius"/>
    </source>
</evidence>
<keyword evidence="2" id="KW-1133">Transmembrane helix</keyword>
<organism evidence="3 4">
    <name type="scientific">Capnocytophaga gingivalis</name>
    <dbReference type="NCBI Taxonomy" id="1017"/>
    <lineage>
        <taxon>Bacteria</taxon>
        <taxon>Pseudomonadati</taxon>
        <taxon>Bacteroidota</taxon>
        <taxon>Flavobacteriia</taxon>
        <taxon>Flavobacteriales</taxon>
        <taxon>Flavobacteriaceae</taxon>
        <taxon>Capnocytophaga</taxon>
    </lineage>
</organism>
<evidence type="ECO:0000313" key="3">
    <source>
        <dbReference type="EMBL" id="MEB3075988.1"/>
    </source>
</evidence>
<keyword evidence="4" id="KW-1185">Reference proteome</keyword>
<comment type="caution">
    <text evidence="3">The sequence shown here is derived from an EMBL/GenBank/DDBJ whole genome shotgun (WGS) entry which is preliminary data.</text>
</comment>
<protein>
    <submittedName>
        <fullName evidence="3">50S ribosomal protein L7/L12</fullName>
    </submittedName>
</protein>